<keyword evidence="11" id="KW-1185">Reference proteome</keyword>
<name>A0A8C9W731_SCLFO</name>
<accession>A0A8C9W731</accession>
<evidence type="ECO:0000256" key="7">
    <source>
        <dbReference type="PROSITE-ProRule" id="PRU00042"/>
    </source>
</evidence>
<evidence type="ECO:0000256" key="6">
    <source>
        <dbReference type="ARBA" id="ARBA00023242"/>
    </source>
</evidence>
<dbReference type="GO" id="GO:0000981">
    <property type="term" value="F:DNA-binding transcription factor activity, RNA polymerase II-specific"/>
    <property type="evidence" value="ECO:0007669"/>
    <property type="project" value="TreeGrafter"/>
</dbReference>
<evidence type="ECO:0000313" key="11">
    <source>
        <dbReference type="Proteomes" id="UP000694397"/>
    </source>
</evidence>
<keyword evidence="6" id="KW-0539">Nucleus</keyword>
<dbReference type="InterPro" id="IPR036236">
    <property type="entry name" value="Znf_C2H2_sf"/>
</dbReference>
<dbReference type="SUPFAM" id="SSF57667">
    <property type="entry name" value="beta-beta-alpha zinc fingers"/>
    <property type="match status" value="2"/>
</dbReference>
<dbReference type="Ensembl" id="ENSSFOT00015062591.1">
    <property type="protein sequence ID" value="ENSSFOP00015071154.1"/>
    <property type="gene ID" value="ENSSFOG00015027580.1"/>
</dbReference>
<keyword evidence="5" id="KW-0862">Zinc</keyword>
<keyword evidence="4 7" id="KW-0863">Zinc-finger</keyword>
<dbReference type="Gene3D" id="3.30.160.60">
    <property type="entry name" value="Classic Zinc Finger"/>
    <property type="match status" value="3"/>
</dbReference>
<evidence type="ECO:0000256" key="5">
    <source>
        <dbReference type="ARBA" id="ARBA00022833"/>
    </source>
</evidence>
<reference evidence="10" key="3">
    <citation type="submission" date="2025-09" db="UniProtKB">
        <authorList>
            <consortium name="Ensembl"/>
        </authorList>
    </citation>
    <scope>IDENTIFICATION</scope>
</reference>
<evidence type="ECO:0000256" key="1">
    <source>
        <dbReference type="ARBA" id="ARBA00004123"/>
    </source>
</evidence>
<keyword evidence="2" id="KW-0479">Metal-binding</keyword>
<protein>
    <recommendedName>
        <fullName evidence="9">C2H2-type domain-containing protein</fullName>
    </recommendedName>
</protein>
<dbReference type="GO" id="GO:0008270">
    <property type="term" value="F:zinc ion binding"/>
    <property type="evidence" value="ECO:0007669"/>
    <property type="project" value="UniProtKB-KW"/>
</dbReference>
<comment type="subcellular location">
    <subcellularLocation>
        <location evidence="1">Nucleus</location>
    </subcellularLocation>
</comment>
<dbReference type="GO" id="GO:0005634">
    <property type="term" value="C:nucleus"/>
    <property type="evidence" value="ECO:0007669"/>
    <property type="project" value="UniProtKB-SubCell"/>
</dbReference>
<reference evidence="10" key="2">
    <citation type="submission" date="2025-08" db="UniProtKB">
        <authorList>
            <consortium name="Ensembl"/>
        </authorList>
    </citation>
    <scope>IDENTIFICATION</scope>
</reference>
<reference evidence="10 11" key="1">
    <citation type="submission" date="2019-04" db="EMBL/GenBank/DDBJ databases">
        <authorList>
            <consortium name="Wellcome Sanger Institute Data Sharing"/>
        </authorList>
    </citation>
    <scope>NUCLEOTIDE SEQUENCE [LARGE SCALE GENOMIC DNA]</scope>
</reference>
<dbReference type="SMART" id="SM00355">
    <property type="entry name" value="ZnF_C2H2"/>
    <property type="match status" value="4"/>
</dbReference>
<dbReference type="OrthoDB" id="8113227at2759"/>
<evidence type="ECO:0000256" key="3">
    <source>
        <dbReference type="ARBA" id="ARBA00022737"/>
    </source>
</evidence>
<feature type="region of interest" description="Disordered" evidence="8">
    <location>
        <begin position="1"/>
        <end position="25"/>
    </location>
</feature>
<organism evidence="10 11">
    <name type="scientific">Scleropages formosus</name>
    <name type="common">Asian bonytongue</name>
    <name type="synonym">Osteoglossum formosum</name>
    <dbReference type="NCBI Taxonomy" id="113540"/>
    <lineage>
        <taxon>Eukaryota</taxon>
        <taxon>Metazoa</taxon>
        <taxon>Chordata</taxon>
        <taxon>Craniata</taxon>
        <taxon>Vertebrata</taxon>
        <taxon>Euteleostomi</taxon>
        <taxon>Actinopterygii</taxon>
        <taxon>Neopterygii</taxon>
        <taxon>Teleostei</taxon>
        <taxon>Osteoglossocephala</taxon>
        <taxon>Osteoglossomorpha</taxon>
        <taxon>Osteoglossiformes</taxon>
        <taxon>Osteoglossidae</taxon>
        <taxon>Scleropages</taxon>
    </lineage>
</organism>
<evidence type="ECO:0000256" key="2">
    <source>
        <dbReference type="ARBA" id="ARBA00022723"/>
    </source>
</evidence>
<dbReference type="FunFam" id="3.30.160.60:FF:002212">
    <property type="entry name" value="Zinc finger protein 672"/>
    <property type="match status" value="1"/>
</dbReference>
<sequence length="249" mass="27470">MAPPEFYSHHESDSHKHNSGSHTEDQNVQCYKQPFGEKGLPVKADEAADIGAVNDDSVVLLPCVPQNPTSKHKDFAEKTSDNTCGAPCPQSCSNPSGCWTNQVLSKCDSPSPANAVKHNSRKDYQCVVCLKNFDSPSKLSRHFLIHTGMKPFQCPFCAKASHLKCHQRIHTLPITGLGIFSCTHCHMVFFTEQELELHSCTCRGDMSVVKGSPYQCAVCFKDFRAPSKLKRHFCCPKLGAPIHVILDGV</sequence>
<dbReference type="PANTHER" id="PTHR24394:SF29">
    <property type="entry name" value="MYONEURIN"/>
    <property type="match status" value="1"/>
</dbReference>
<dbReference type="PROSITE" id="PS00028">
    <property type="entry name" value="ZINC_FINGER_C2H2_1"/>
    <property type="match status" value="1"/>
</dbReference>
<dbReference type="AlphaFoldDB" id="A0A8C9W731"/>
<dbReference type="InterPro" id="IPR013087">
    <property type="entry name" value="Znf_C2H2_type"/>
</dbReference>
<feature type="domain" description="C2H2-type" evidence="9">
    <location>
        <begin position="124"/>
        <end position="151"/>
    </location>
</feature>
<dbReference type="PANTHER" id="PTHR24394">
    <property type="entry name" value="ZINC FINGER PROTEIN"/>
    <property type="match status" value="1"/>
</dbReference>
<keyword evidence="3" id="KW-0677">Repeat</keyword>
<evidence type="ECO:0000259" key="9">
    <source>
        <dbReference type="PROSITE" id="PS50157"/>
    </source>
</evidence>
<feature type="compositionally biased region" description="Basic and acidic residues" evidence="8">
    <location>
        <begin position="7"/>
        <end position="16"/>
    </location>
</feature>
<dbReference type="PROSITE" id="PS50157">
    <property type="entry name" value="ZINC_FINGER_C2H2_2"/>
    <property type="match status" value="1"/>
</dbReference>
<evidence type="ECO:0000256" key="4">
    <source>
        <dbReference type="ARBA" id="ARBA00022771"/>
    </source>
</evidence>
<evidence type="ECO:0000256" key="8">
    <source>
        <dbReference type="SAM" id="MobiDB-lite"/>
    </source>
</evidence>
<evidence type="ECO:0000313" key="10">
    <source>
        <dbReference type="Ensembl" id="ENSSFOP00015071154.1"/>
    </source>
</evidence>
<proteinExistence type="predicted"/>
<dbReference type="Proteomes" id="UP000694397">
    <property type="component" value="Chromosome 1"/>
</dbReference>